<name>A0A177MYV4_9GAMM</name>
<evidence type="ECO:0000256" key="12">
    <source>
        <dbReference type="ARBA" id="ARBA00022796"/>
    </source>
</evidence>
<dbReference type="SUPFAM" id="SSF81653">
    <property type="entry name" value="Calcium ATPase, transduction domain A"/>
    <property type="match status" value="1"/>
</dbReference>
<dbReference type="GO" id="GO:0055070">
    <property type="term" value="P:copper ion homeostasis"/>
    <property type="evidence" value="ECO:0007669"/>
    <property type="project" value="TreeGrafter"/>
</dbReference>
<keyword evidence="12" id="KW-0187">Copper transport</keyword>
<gene>
    <name evidence="25" type="primary">copA</name>
    <name evidence="25" type="ORF">A1507_04100</name>
</gene>
<keyword evidence="16 23" id="KW-1133">Transmembrane helix</keyword>
<feature type="transmembrane region" description="Helical" evidence="23">
    <location>
        <begin position="718"/>
        <end position="737"/>
    </location>
</feature>
<dbReference type="InterPro" id="IPR059000">
    <property type="entry name" value="ATPase_P-type_domA"/>
</dbReference>
<keyword evidence="9 23" id="KW-0479">Metal-binding</keyword>
<dbReference type="AlphaFoldDB" id="A0A177MYV4"/>
<dbReference type="SFLD" id="SFLDG00002">
    <property type="entry name" value="C1.7:_P-type_atpase_like"/>
    <property type="match status" value="1"/>
</dbReference>
<dbReference type="PANTHER" id="PTHR43520">
    <property type="entry name" value="ATP7, ISOFORM B"/>
    <property type="match status" value="1"/>
</dbReference>
<dbReference type="InterPro" id="IPR036412">
    <property type="entry name" value="HAD-like_sf"/>
</dbReference>
<dbReference type="SUPFAM" id="SSF81665">
    <property type="entry name" value="Calcium ATPase, transmembrane domain M"/>
    <property type="match status" value="1"/>
</dbReference>
<proteinExistence type="inferred from homology"/>
<comment type="caution">
    <text evidence="25">The sequence shown here is derived from an EMBL/GenBank/DDBJ whole genome shotgun (WGS) entry which is preliminary data.</text>
</comment>
<keyword evidence="13 23" id="KW-0067">ATP-binding</keyword>
<evidence type="ECO:0000256" key="14">
    <source>
        <dbReference type="ARBA" id="ARBA00022842"/>
    </source>
</evidence>
<feature type="transmembrane region" description="Helical" evidence="23">
    <location>
        <begin position="350"/>
        <end position="372"/>
    </location>
</feature>
<dbReference type="NCBIfam" id="TIGR01525">
    <property type="entry name" value="ATPase-IB_hvy"/>
    <property type="match status" value="1"/>
</dbReference>
<dbReference type="FunFam" id="3.30.70.100:FF:000001">
    <property type="entry name" value="ATPase copper transporting beta"/>
    <property type="match status" value="1"/>
</dbReference>
<dbReference type="InterPro" id="IPR044492">
    <property type="entry name" value="P_typ_ATPase_HD_dom"/>
</dbReference>
<evidence type="ECO:0000256" key="7">
    <source>
        <dbReference type="ARBA" id="ARBA00022553"/>
    </source>
</evidence>
<evidence type="ECO:0000256" key="1">
    <source>
        <dbReference type="ARBA" id="ARBA00004651"/>
    </source>
</evidence>
<dbReference type="RefSeq" id="WP_064042633.1">
    <property type="nucleotide sequence ID" value="NZ_LUUJ01000134.1"/>
</dbReference>
<evidence type="ECO:0000256" key="5">
    <source>
        <dbReference type="ARBA" id="ARBA00022448"/>
    </source>
</evidence>
<comment type="subcellular location">
    <subcellularLocation>
        <location evidence="1">Cell membrane</location>
        <topology evidence="1">Multi-pass membrane protein</topology>
    </subcellularLocation>
</comment>
<keyword evidence="18" id="KW-0406">Ion transport</keyword>
<dbReference type="Gene3D" id="3.40.1110.10">
    <property type="entry name" value="Calcium-transporting ATPase, cytoplasmic domain N"/>
    <property type="match status" value="1"/>
</dbReference>
<dbReference type="GO" id="GO:0005507">
    <property type="term" value="F:copper ion binding"/>
    <property type="evidence" value="ECO:0007669"/>
    <property type="project" value="TreeGrafter"/>
</dbReference>
<dbReference type="InterPro" id="IPR001757">
    <property type="entry name" value="P_typ_ATPase"/>
</dbReference>
<comment type="similarity">
    <text evidence="2 23">Belongs to the cation transport ATPase (P-type) (TC 3.A.3) family. Type IB subfamily.</text>
</comment>
<dbReference type="FunFam" id="3.40.50.1000:FF:000144">
    <property type="entry name" value="copper-transporting ATPase 1 isoform X2"/>
    <property type="match status" value="1"/>
</dbReference>
<dbReference type="EC" id="7.2.2.8" evidence="3"/>
<evidence type="ECO:0000256" key="20">
    <source>
        <dbReference type="ARBA" id="ARBA00029719"/>
    </source>
</evidence>
<dbReference type="Proteomes" id="UP000077857">
    <property type="component" value="Unassembled WGS sequence"/>
</dbReference>
<evidence type="ECO:0000256" key="9">
    <source>
        <dbReference type="ARBA" id="ARBA00022723"/>
    </source>
</evidence>
<dbReference type="InterPro" id="IPR036163">
    <property type="entry name" value="HMA_dom_sf"/>
</dbReference>
<feature type="transmembrane region" description="Helical" evidence="23">
    <location>
        <begin position="196"/>
        <end position="216"/>
    </location>
</feature>
<evidence type="ECO:0000313" key="25">
    <source>
        <dbReference type="EMBL" id="OAI10473.1"/>
    </source>
</evidence>
<dbReference type="InterPro" id="IPR017969">
    <property type="entry name" value="Heavy-metal-associated_CS"/>
</dbReference>
<keyword evidence="15" id="KW-1278">Translocase</keyword>
<evidence type="ECO:0000256" key="13">
    <source>
        <dbReference type="ARBA" id="ARBA00022840"/>
    </source>
</evidence>
<dbReference type="PROSITE" id="PS50846">
    <property type="entry name" value="HMA_2"/>
    <property type="match status" value="1"/>
</dbReference>
<dbReference type="GO" id="GO:0005524">
    <property type="term" value="F:ATP binding"/>
    <property type="evidence" value="ECO:0007669"/>
    <property type="project" value="UniProtKB-UniRule"/>
</dbReference>
<protein>
    <recommendedName>
        <fullName evidence="4">Copper-exporting P-type ATPase</fullName>
        <ecNumber evidence="3">7.2.2.8</ecNumber>
    </recommendedName>
    <alternativeName>
        <fullName evidence="20">Copper-exporting P-type ATPase A</fullName>
    </alternativeName>
    <alternativeName>
        <fullName evidence="21">Cu(+)-exporting ATPase</fullName>
    </alternativeName>
</protein>
<dbReference type="NCBIfam" id="TIGR01511">
    <property type="entry name" value="ATPase-IB1_Cu"/>
    <property type="match status" value="1"/>
</dbReference>
<dbReference type="CDD" id="cd02094">
    <property type="entry name" value="P-type_ATPase_Cu-like"/>
    <property type="match status" value="1"/>
</dbReference>
<feature type="transmembrane region" description="Helical" evidence="23">
    <location>
        <begin position="694"/>
        <end position="712"/>
    </location>
</feature>
<evidence type="ECO:0000256" key="16">
    <source>
        <dbReference type="ARBA" id="ARBA00022989"/>
    </source>
</evidence>
<dbReference type="Pfam" id="PF00702">
    <property type="entry name" value="Hydrolase"/>
    <property type="match status" value="1"/>
</dbReference>
<dbReference type="GO" id="GO:0043682">
    <property type="term" value="F:P-type divalent copper transporter activity"/>
    <property type="evidence" value="ECO:0007669"/>
    <property type="project" value="TreeGrafter"/>
</dbReference>
<dbReference type="GO" id="GO:0140581">
    <property type="term" value="F:P-type monovalent copper transporter activity"/>
    <property type="evidence" value="ECO:0007669"/>
    <property type="project" value="UniProtKB-EC"/>
</dbReference>
<keyword evidence="8 23" id="KW-0812">Transmembrane</keyword>
<dbReference type="GO" id="GO:0005886">
    <property type="term" value="C:plasma membrane"/>
    <property type="evidence" value="ECO:0007669"/>
    <property type="project" value="UniProtKB-SubCell"/>
</dbReference>
<evidence type="ECO:0000256" key="15">
    <source>
        <dbReference type="ARBA" id="ARBA00022967"/>
    </source>
</evidence>
<keyword evidence="10" id="KW-0677">Repeat</keyword>
<evidence type="ECO:0000259" key="24">
    <source>
        <dbReference type="PROSITE" id="PS50846"/>
    </source>
</evidence>
<dbReference type="InterPro" id="IPR023298">
    <property type="entry name" value="ATPase_P-typ_TM_dom_sf"/>
</dbReference>
<evidence type="ECO:0000256" key="23">
    <source>
        <dbReference type="RuleBase" id="RU362081"/>
    </source>
</evidence>
<keyword evidence="19 23" id="KW-0472">Membrane</keyword>
<dbReference type="GO" id="GO:0016887">
    <property type="term" value="F:ATP hydrolysis activity"/>
    <property type="evidence" value="ECO:0007669"/>
    <property type="project" value="InterPro"/>
</dbReference>
<dbReference type="Gene3D" id="3.30.70.100">
    <property type="match status" value="1"/>
</dbReference>
<dbReference type="PRINTS" id="PR00943">
    <property type="entry name" value="CUATPASE"/>
</dbReference>
<evidence type="ECO:0000256" key="8">
    <source>
        <dbReference type="ARBA" id="ARBA00022692"/>
    </source>
</evidence>
<keyword evidence="17" id="KW-0186">Copper</keyword>
<evidence type="ECO:0000313" key="26">
    <source>
        <dbReference type="Proteomes" id="UP000077857"/>
    </source>
</evidence>
<dbReference type="Gene3D" id="2.70.150.10">
    <property type="entry name" value="Calcium-transporting ATPase, cytoplasmic transduction domain A"/>
    <property type="match status" value="1"/>
</dbReference>
<dbReference type="CDD" id="cd00371">
    <property type="entry name" value="HMA"/>
    <property type="match status" value="1"/>
</dbReference>
<dbReference type="SUPFAM" id="SSF55008">
    <property type="entry name" value="HMA, heavy metal-associated domain"/>
    <property type="match status" value="1"/>
</dbReference>
<evidence type="ECO:0000256" key="19">
    <source>
        <dbReference type="ARBA" id="ARBA00023136"/>
    </source>
</evidence>
<dbReference type="FunFam" id="2.70.150.10:FF:000020">
    <property type="entry name" value="Copper-exporting P-type ATPase A"/>
    <property type="match status" value="1"/>
</dbReference>
<dbReference type="EMBL" id="LUUJ01000134">
    <property type="protein sequence ID" value="OAI10473.1"/>
    <property type="molecule type" value="Genomic_DNA"/>
</dbReference>
<feature type="transmembrane region" description="Helical" evidence="23">
    <location>
        <begin position="169"/>
        <end position="190"/>
    </location>
</feature>
<reference evidence="25 26" key="1">
    <citation type="submission" date="2016-03" db="EMBL/GenBank/DDBJ databases">
        <authorList>
            <person name="Ploux O."/>
        </authorList>
    </citation>
    <scope>NUCLEOTIDE SEQUENCE [LARGE SCALE GENOMIC DNA]</scope>
    <source>
        <strain evidence="25 26">R-45378</strain>
    </source>
</reference>
<evidence type="ECO:0000256" key="22">
    <source>
        <dbReference type="ARBA" id="ARBA00049289"/>
    </source>
</evidence>
<dbReference type="GO" id="GO:0060003">
    <property type="term" value="P:copper ion export"/>
    <property type="evidence" value="ECO:0007669"/>
    <property type="project" value="UniProtKB-ARBA"/>
</dbReference>
<dbReference type="PANTHER" id="PTHR43520:SF6">
    <property type="entry name" value="COPPER-EXPORTING P-TYPE ATPASE"/>
    <property type="match status" value="1"/>
</dbReference>
<dbReference type="PRINTS" id="PR00119">
    <property type="entry name" value="CATATPASE"/>
</dbReference>
<keyword evidence="5" id="KW-0813">Transport</keyword>
<evidence type="ECO:0000256" key="10">
    <source>
        <dbReference type="ARBA" id="ARBA00022737"/>
    </source>
</evidence>
<dbReference type="SFLD" id="SFLDF00027">
    <property type="entry name" value="p-type_atpase"/>
    <property type="match status" value="1"/>
</dbReference>
<dbReference type="PROSITE" id="PS01047">
    <property type="entry name" value="HMA_1"/>
    <property type="match status" value="1"/>
</dbReference>
<keyword evidence="14" id="KW-0460">Magnesium</keyword>
<evidence type="ECO:0000256" key="17">
    <source>
        <dbReference type="ARBA" id="ARBA00023008"/>
    </source>
</evidence>
<dbReference type="Pfam" id="PF00403">
    <property type="entry name" value="HMA"/>
    <property type="match status" value="1"/>
</dbReference>
<accession>A0A177MYV4</accession>
<evidence type="ECO:0000256" key="2">
    <source>
        <dbReference type="ARBA" id="ARBA00006024"/>
    </source>
</evidence>
<evidence type="ECO:0000256" key="6">
    <source>
        <dbReference type="ARBA" id="ARBA00022475"/>
    </source>
</evidence>
<evidence type="ECO:0000256" key="18">
    <source>
        <dbReference type="ARBA" id="ARBA00023065"/>
    </source>
</evidence>
<sequence length="752" mass="78420">MTDAQHPEISQTPEIRLSILGMRCAGCVSAVETALQGVPGVASVAVNFADHSATVVGDPDRQAMKQALKDAGYDAAVMEGLEDPAEEEAQEEQRYRDLMRKAGVAGALGLPLMLGAHIDLFPAMGTAAGTVFWSEVALLTLAVLYYSGGHFFHSALKLLAVKQANMDTLIALGTGSAWFYSCIVIDYSAQLPPLSAHAYFEASAVILAFINLGSALETRARGKTSAAIRALIGLQPRTARVVRDGKEIDVPIEEVGLGETLRVRPGEKIAVDGTVAEGHSSVDESMLTGESMPVEKNVGASVAAGSINGQGSFLFTATHIGRDTALAHIIQSVRQAQNSKPAIAKLADKISAVFVPAVVAVSVFTFLVWWAIGPDPAFGYAFVTSMTVLVIACPCALGLATPISVMVAVGRAAQIGILIRKGEALQTAGKLTCLILDKTGTVTAGKPALAEVLAFGDYNDSQVLQFAASLESGSEHPLAAAILAAAEQRGLALEKVRRFQAVAGHGVTGRIGDRQWLFGNAALMAEHGIDTGVCRDKMAELAGKGQTPMMLAVDQAVVGVVSVADPIKPDSAQAVRELKRRGVRVLMVTGDNEITAKAIAAQAGITEFRAQVLPQDKAETVKTLQQQGELVGMVGDGINDAPALAQANVGFAMGAGTDVAIESADIVLLQGSLLKIPEAIALSQLTVANIKQNLFGAFIYNTIGIPVAAGLLHPLFGILLNPMIAGAAMAMSSVTVVSNANRLRWIKLDSGG</sequence>
<comment type="catalytic activity">
    <reaction evidence="22">
        <text>Cu(+)(in) + ATP + H2O = Cu(+)(out) + ADP + phosphate + H(+)</text>
        <dbReference type="Rhea" id="RHEA:25792"/>
        <dbReference type="ChEBI" id="CHEBI:15377"/>
        <dbReference type="ChEBI" id="CHEBI:15378"/>
        <dbReference type="ChEBI" id="CHEBI:30616"/>
        <dbReference type="ChEBI" id="CHEBI:43474"/>
        <dbReference type="ChEBI" id="CHEBI:49552"/>
        <dbReference type="ChEBI" id="CHEBI:456216"/>
        <dbReference type="EC" id="7.2.2.8"/>
    </reaction>
</comment>
<evidence type="ECO:0000256" key="4">
    <source>
        <dbReference type="ARBA" id="ARBA00015102"/>
    </source>
</evidence>
<feature type="transmembrane region" description="Helical" evidence="23">
    <location>
        <begin position="102"/>
        <end position="124"/>
    </location>
</feature>
<dbReference type="NCBIfam" id="TIGR01494">
    <property type="entry name" value="ATPase_P-type"/>
    <property type="match status" value="1"/>
</dbReference>
<organism evidence="25 26">
    <name type="scientific">Methylomonas koyamae</name>
    <dbReference type="NCBI Taxonomy" id="702114"/>
    <lineage>
        <taxon>Bacteria</taxon>
        <taxon>Pseudomonadati</taxon>
        <taxon>Pseudomonadota</taxon>
        <taxon>Gammaproteobacteria</taxon>
        <taxon>Methylococcales</taxon>
        <taxon>Methylococcaceae</taxon>
        <taxon>Methylomonas</taxon>
    </lineage>
</organism>
<dbReference type="SFLD" id="SFLDS00003">
    <property type="entry name" value="Haloacid_Dehalogenase"/>
    <property type="match status" value="1"/>
</dbReference>
<feature type="transmembrane region" description="Helical" evidence="23">
    <location>
        <begin position="378"/>
        <end position="401"/>
    </location>
</feature>
<dbReference type="InterPro" id="IPR006121">
    <property type="entry name" value="HMA_dom"/>
</dbReference>
<dbReference type="SUPFAM" id="SSF56784">
    <property type="entry name" value="HAD-like"/>
    <property type="match status" value="1"/>
</dbReference>
<evidence type="ECO:0000256" key="11">
    <source>
        <dbReference type="ARBA" id="ARBA00022741"/>
    </source>
</evidence>
<feature type="domain" description="HMA" evidence="24">
    <location>
        <begin position="13"/>
        <end position="76"/>
    </location>
</feature>
<dbReference type="Pfam" id="PF00122">
    <property type="entry name" value="E1-E2_ATPase"/>
    <property type="match status" value="1"/>
</dbReference>
<dbReference type="InterPro" id="IPR018303">
    <property type="entry name" value="ATPase_P-typ_P_site"/>
</dbReference>
<dbReference type="PROSITE" id="PS00154">
    <property type="entry name" value="ATPASE_E1_E2"/>
    <property type="match status" value="1"/>
</dbReference>
<dbReference type="Gene3D" id="3.40.50.1000">
    <property type="entry name" value="HAD superfamily/HAD-like"/>
    <property type="match status" value="1"/>
</dbReference>
<evidence type="ECO:0000256" key="21">
    <source>
        <dbReference type="ARBA" id="ARBA00033239"/>
    </source>
</evidence>
<keyword evidence="7" id="KW-0597">Phosphoprotein</keyword>
<dbReference type="InterPro" id="IPR023214">
    <property type="entry name" value="HAD_sf"/>
</dbReference>
<keyword evidence="11 23" id="KW-0547">Nucleotide-binding</keyword>
<keyword evidence="6 23" id="KW-1003">Cell membrane</keyword>
<dbReference type="InterPro" id="IPR008250">
    <property type="entry name" value="ATPase_P-typ_transduc_dom_A_sf"/>
</dbReference>
<evidence type="ECO:0000256" key="3">
    <source>
        <dbReference type="ARBA" id="ARBA00012517"/>
    </source>
</evidence>
<dbReference type="InterPro" id="IPR023299">
    <property type="entry name" value="ATPase_P-typ_cyto_dom_N"/>
</dbReference>
<dbReference type="InterPro" id="IPR027256">
    <property type="entry name" value="P-typ_ATPase_IB"/>
</dbReference>